<comment type="subcellular location">
    <subcellularLocation>
        <location evidence="2">Cell membrane</location>
    </subcellularLocation>
</comment>
<dbReference type="SUPFAM" id="SSF55785">
    <property type="entry name" value="PYP-like sensor domain (PAS domain)"/>
    <property type="match status" value="2"/>
</dbReference>
<dbReference type="CDD" id="cd00082">
    <property type="entry name" value="HisKA"/>
    <property type="match status" value="1"/>
</dbReference>
<dbReference type="Gene3D" id="3.30.450.20">
    <property type="entry name" value="PAS domain"/>
    <property type="match status" value="2"/>
</dbReference>
<dbReference type="InterPro" id="IPR013656">
    <property type="entry name" value="PAS_4"/>
</dbReference>
<dbReference type="GO" id="GO:0005886">
    <property type="term" value="C:plasma membrane"/>
    <property type="evidence" value="ECO:0007669"/>
    <property type="project" value="UniProtKB-SubCell"/>
</dbReference>
<feature type="domain" description="Histidine kinase" evidence="8">
    <location>
        <begin position="286"/>
        <end position="492"/>
    </location>
</feature>
<dbReference type="Gene3D" id="1.10.287.130">
    <property type="match status" value="1"/>
</dbReference>
<dbReference type="InterPro" id="IPR003594">
    <property type="entry name" value="HATPase_dom"/>
</dbReference>
<feature type="domain" description="PAC" evidence="10">
    <location>
        <begin position="223"/>
        <end position="275"/>
    </location>
</feature>
<dbReference type="Pfam" id="PF08448">
    <property type="entry name" value="PAS_4"/>
    <property type="match status" value="1"/>
</dbReference>
<dbReference type="OrthoDB" id="5241402at2"/>
<dbReference type="PANTHER" id="PTHR43304:SF1">
    <property type="entry name" value="PAC DOMAIN-CONTAINING PROTEIN"/>
    <property type="match status" value="1"/>
</dbReference>
<comment type="catalytic activity">
    <reaction evidence="1">
        <text>ATP + protein L-histidine = ADP + protein N-phospho-L-histidine.</text>
        <dbReference type="EC" id="2.7.13.3"/>
    </reaction>
</comment>
<dbReference type="InterPro" id="IPR036890">
    <property type="entry name" value="HATPase_C_sf"/>
</dbReference>
<dbReference type="InterPro" id="IPR000014">
    <property type="entry name" value="PAS"/>
</dbReference>
<dbReference type="Gene3D" id="3.30.565.10">
    <property type="entry name" value="Histidine kinase-like ATPase, C-terminal domain"/>
    <property type="match status" value="1"/>
</dbReference>
<evidence type="ECO:0000256" key="5">
    <source>
        <dbReference type="ARBA" id="ARBA00022679"/>
    </source>
</evidence>
<keyword evidence="7" id="KW-0902">Two-component regulatory system</keyword>
<feature type="domain" description="PAS" evidence="9">
    <location>
        <begin position="149"/>
        <end position="219"/>
    </location>
</feature>
<evidence type="ECO:0000313" key="11">
    <source>
        <dbReference type="EMBL" id="QEC46788.1"/>
    </source>
</evidence>
<dbReference type="PANTHER" id="PTHR43304">
    <property type="entry name" value="PHYTOCHROME-LIKE PROTEIN CPH1"/>
    <property type="match status" value="1"/>
</dbReference>
<keyword evidence="4" id="KW-0597">Phosphoprotein</keyword>
<dbReference type="SMART" id="SM00387">
    <property type="entry name" value="HATPase_c"/>
    <property type="match status" value="1"/>
</dbReference>
<dbReference type="SUPFAM" id="SSF47384">
    <property type="entry name" value="Homodimeric domain of signal transducing histidine kinase"/>
    <property type="match status" value="1"/>
</dbReference>
<evidence type="ECO:0000313" key="12">
    <source>
        <dbReference type="Proteomes" id="UP000321805"/>
    </source>
</evidence>
<dbReference type="SMART" id="SM00086">
    <property type="entry name" value="PAC"/>
    <property type="match status" value="2"/>
</dbReference>
<dbReference type="InterPro" id="IPR036097">
    <property type="entry name" value="HisK_dim/P_sf"/>
</dbReference>
<dbReference type="InterPro" id="IPR035965">
    <property type="entry name" value="PAS-like_dom_sf"/>
</dbReference>
<keyword evidence="5" id="KW-0808">Transferase</keyword>
<evidence type="ECO:0000256" key="6">
    <source>
        <dbReference type="ARBA" id="ARBA00022777"/>
    </source>
</evidence>
<dbReference type="EMBL" id="CP042430">
    <property type="protein sequence ID" value="QEC46788.1"/>
    <property type="molecule type" value="Genomic_DNA"/>
</dbReference>
<dbReference type="PROSITE" id="PS50109">
    <property type="entry name" value="HIS_KIN"/>
    <property type="match status" value="1"/>
</dbReference>
<dbReference type="InterPro" id="IPR001610">
    <property type="entry name" value="PAC"/>
</dbReference>
<dbReference type="PRINTS" id="PR00344">
    <property type="entry name" value="BCTRLSENSOR"/>
</dbReference>
<dbReference type="GO" id="GO:0000155">
    <property type="term" value="F:phosphorelay sensor kinase activity"/>
    <property type="evidence" value="ECO:0007669"/>
    <property type="project" value="InterPro"/>
</dbReference>
<dbReference type="SUPFAM" id="SSF55874">
    <property type="entry name" value="ATPase domain of HSP90 chaperone/DNA topoisomerase II/histidine kinase"/>
    <property type="match status" value="1"/>
</dbReference>
<dbReference type="GO" id="GO:0006355">
    <property type="term" value="P:regulation of DNA-templated transcription"/>
    <property type="evidence" value="ECO:0007669"/>
    <property type="project" value="InterPro"/>
</dbReference>
<dbReference type="InterPro" id="IPR013767">
    <property type="entry name" value="PAS_fold"/>
</dbReference>
<evidence type="ECO:0000256" key="3">
    <source>
        <dbReference type="ARBA" id="ARBA00012438"/>
    </source>
</evidence>
<accession>A0A5B8U1D3</accession>
<dbReference type="Pfam" id="PF00989">
    <property type="entry name" value="PAS"/>
    <property type="match status" value="1"/>
</dbReference>
<name>A0A5B8U1D3_9ACTN</name>
<dbReference type="InterPro" id="IPR003661">
    <property type="entry name" value="HisK_dim/P_dom"/>
</dbReference>
<evidence type="ECO:0000259" key="8">
    <source>
        <dbReference type="PROSITE" id="PS50109"/>
    </source>
</evidence>
<feature type="domain" description="PAS" evidence="9">
    <location>
        <begin position="27"/>
        <end position="73"/>
    </location>
</feature>
<dbReference type="InterPro" id="IPR004358">
    <property type="entry name" value="Sig_transdc_His_kin-like_C"/>
</dbReference>
<sequence length="492" mass="52254">MSDPGPASDTPASAGVSEALAAPLWAVAEAVQDGVVCSDLRGTITLWMGGAETLFGWSSQEILGRSLAVLVPERLRSAYLAAFAHAAEGRRSDLVGAGVIEVEGLRRDGTAFPAELTLSRGSAHGQPFLVGIVRDISSRRSAEVELALARTRFRSAFEHAATGMTMTSPAGRFLAVNAAFCALVGRTQDDLSELAFSDITHPADQEDDLHHVTRMAAGEVDHVPIAKRYLRPGGEVVWVEGNVSLVRDEHGRPQHYLTQVIDVSERRRAASELERSNAELDQLAAVAAHDLNAPLRIVEGFLRLLEGRAGDALDADARRFVSEALGGARRMRDLIEALLGYARVGGDAVRREAVELGRVAAEAEGALAGAIRGRGVRVRVDALPTVRGDPALLRQVLQNLLGNAVIHADAVDPVVTVSARGTPEAWEIAVADNGPGVPDDLRATAFDLFARGEGGGTGLGLAICRRAVERHGGHIWIAEGTRGADLRFTLPR</sequence>
<dbReference type="EC" id="2.7.13.3" evidence="3"/>
<gene>
    <name evidence="11" type="ORF">FSW04_03770</name>
</gene>
<dbReference type="InterPro" id="IPR005467">
    <property type="entry name" value="His_kinase_dom"/>
</dbReference>
<dbReference type="Pfam" id="PF00512">
    <property type="entry name" value="HisKA"/>
    <property type="match status" value="1"/>
</dbReference>
<dbReference type="KEGG" id="bsol:FSW04_03770"/>
<reference evidence="11 12" key="1">
    <citation type="journal article" date="2018" name="J. Microbiol.">
        <title>Baekduia soli gen. nov., sp. nov., a novel bacterium isolated from the soil of Baekdu Mountain and proposal of a novel family name, Baekduiaceae fam. nov.</title>
        <authorList>
            <person name="An D.S."/>
            <person name="Siddiqi M.Z."/>
            <person name="Kim K.H."/>
            <person name="Yu H.S."/>
            <person name="Im W.T."/>
        </authorList>
    </citation>
    <scope>NUCLEOTIDE SEQUENCE [LARGE SCALE GENOMIC DNA]</scope>
    <source>
        <strain evidence="11 12">BR7-21</strain>
    </source>
</reference>
<dbReference type="SMART" id="SM00388">
    <property type="entry name" value="HisKA"/>
    <property type="match status" value="1"/>
</dbReference>
<dbReference type="NCBIfam" id="TIGR00229">
    <property type="entry name" value="sensory_box"/>
    <property type="match status" value="2"/>
</dbReference>
<feature type="domain" description="PAC" evidence="10">
    <location>
        <begin position="98"/>
        <end position="148"/>
    </location>
</feature>
<keyword evidence="12" id="KW-1185">Reference proteome</keyword>
<dbReference type="PROSITE" id="PS50112">
    <property type="entry name" value="PAS"/>
    <property type="match status" value="2"/>
</dbReference>
<dbReference type="Proteomes" id="UP000321805">
    <property type="component" value="Chromosome"/>
</dbReference>
<evidence type="ECO:0000256" key="7">
    <source>
        <dbReference type="ARBA" id="ARBA00023012"/>
    </source>
</evidence>
<dbReference type="InterPro" id="IPR052162">
    <property type="entry name" value="Sensor_kinase/Photoreceptor"/>
</dbReference>
<dbReference type="SMART" id="SM00091">
    <property type="entry name" value="PAS"/>
    <property type="match status" value="2"/>
</dbReference>
<evidence type="ECO:0000259" key="9">
    <source>
        <dbReference type="PROSITE" id="PS50112"/>
    </source>
</evidence>
<protein>
    <recommendedName>
        <fullName evidence="3">histidine kinase</fullName>
        <ecNumber evidence="3">2.7.13.3</ecNumber>
    </recommendedName>
</protein>
<evidence type="ECO:0000256" key="4">
    <source>
        <dbReference type="ARBA" id="ARBA00022553"/>
    </source>
</evidence>
<dbReference type="InterPro" id="IPR000700">
    <property type="entry name" value="PAS-assoc_C"/>
</dbReference>
<evidence type="ECO:0000256" key="2">
    <source>
        <dbReference type="ARBA" id="ARBA00004236"/>
    </source>
</evidence>
<dbReference type="Pfam" id="PF02518">
    <property type="entry name" value="HATPase_c"/>
    <property type="match status" value="1"/>
</dbReference>
<dbReference type="CDD" id="cd00130">
    <property type="entry name" value="PAS"/>
    <property type="match status" value="2"/>
</dbReference>
<keyword evidence="6" id="KW-0418">Kinase</keyword>
<organism evidence="11 12">
    <name type="scientific">Baekduia soli</name>
    <dbReference type="NCBI Taxonomy" id="496014"/>
    <lineage>
        <taxon>Bacteria</taxon>
        <taxon>Bacillati</taxon>
        <taxon>Actinomycetota</taxon>
        <taxon>Thermoleophilia</taxon>
        <taxon>Solirubrobacterales</taxon>
        <taxon>Baekduiaceae</taxon>
        <taxon>Baekduia</taxon>
    </lineage>
</organism>
<proteinExistence type="predicted"/>
<dbReference type="AlphaFoldDB" id="A0A5B8U1D3"/>
<dbReference type="PROSITE" id="PS50113">
    <property type="entry name" value="PAC"/>
    <property type="match status" value="2"/>
</dbReference>
<evidence type="ECO:0000259" key="10">
    <source>
        <dbReference type="PROSITE" id="PS50113"/>
    </source>
</evidence>
<evidence type="ECO:0000256" key="1">
    <source>
        <dbReference type="ARBA" id="ARBA00000085"/>
    </source>
</evidence>